<keyword evidence="3" id="KW-0732">Signal</keyword>
<evidence type="ECO:0000256" key="3">
    <source>
        <dbReference type="SAM" id="SignalP"/>
    </source>
</evidence>
<feature type="transmembrane region" description="Helical" evidence="2">
    <location>
        <begin position="1057"/>
        <end position="1075"/>
    </location>
</feature>
<keyword evidence="2" id="KW-0472">Membrane</keyword>
<dbReference type="KEGG" id="amuc:Pan181_54020"/>
<protein>
    <submittedName>
        <fullName evidence="4">Uncharacterized protein</fullName>
    </submittedName>
</protein>
<keyword evidence="2" id="KW-1133">Transmembrane helix</keyword>
<feature type="chain" id="PRO_5022204702" evidence="3">
    <location>
        <begin position="40"/>
        <end position="1180"/>
    </location>
</feature>
<dbReference type="Proteomes" id="UP000315750">
    <property type="component" value="Chromosome"/>
</dbReference>
<reference evidence="4 5" key="1">
    <citation type="submission" date="2019-02" db="EMBL/GenBank/DDBJ databases">
        <title>Deep-cultivation of Planctomycetes and their phenomic and genomic characterization uncovers novel biology.</title>
        <authorList>
            <person name="Wiegand S."/>
            <person name="Jogler M."/>
            <person name="Boedeker C."/>
            <person name="Pinto D."/>
            <person name="Vollmers J."/>
            <person name="Rivas-Marin E."/>
            <person name="Kohn T."/>
            <person name="Peeters S.H."/>
            <person name="Heuer A."/>
            <person name="Rast P."/>
            <person name="Oberbeckmann S."/>
            <person name="Bunk B."/>
            <person name="Jeske O."/>
            <person name="Meyerdierks A."/>
            <person name="Storesund J.E."/>
            <person name="Kallscheuer N."/>
            <person name="Luecker S."/>
            <person name="Lage O.M."/>
            <person name="Pohl T."/>
            <person name="Merkel B.J."/>
            <person name="Hornburger P."/>
            <person name="Mueller R.-W."/>
            <person name="Bruemmer F."/>
            <person name="Labrenz M."/>
            <person name="Spormann A.M."/>
            <person name="Op den Camp H."/>
            <person name="Overmann J."/>
            <person name="Amann R."/>
            <person name="Jetten M.S.M."/>
            <person name="Mascher T."/>
            <person name="Medema M.H."/>
            <person name="Devos D.P."/>
            <person name="Kaster A.-K."/>
            <person name="Ovreas L."/>
            <person name="Rohde M."/>
            <person name="Galperin M.Y."/>
            <person name="Jogler C."/>
        </authorList>
    </citation>
    <scope>NUCLEOTIDE SEQUENCE [LARGE SCALE GENOMIC DNA]</scope>
    <source>
        <strain evidence="4 5">Pan181</strain>
    </source>
</reference>
<feature type="region of interest" description="Disordered" evidence="1">
    <location>
        <begin position="1136"/>
        <end position="1162"/>
    </location>
</feature>
<name>A0A518AWT4_9BACT</name>
<dbReference type="AlphaFoldDB" id="A0A518AWT4"/>
<proteinExistence type="predicted"/>
<gene>
    <name evidence="4" type="ORF">Pan181_54020</name>
</gene>
<keyword evidence="5" id="KW-1185">Reference proteome</keyword>
<keyword evidence="2" id="KW-0812">Transmembrane</keyword>
<feature type="signal peptide" evidence="3">
    <location>
        <begin position="1"/>
        <end position="39"/>
    </location>
</feature>
<feature type="compositionally biased region" description="Pro residues" evidence="1">
    <location>
        <begin position="64"/>
        <end position="76"/>
    </location>
</feature>
<feature type="transmembrane region" description="Helical" evidence="2">
    <location>
        <begin position="1082"/>
        <end position="1099"/>
    </location>
</feature>
<accession>A0A518AWT4</accession>
<dbReference type="EMBL" id="CP036278">
    <property type="protein sequence ID" value="QDU59161.1"/>
    <property type="molecule type" value="Genomic_DNA"/>
</dbReference>
<sequence precursor="true">MALNTNENKRLGARGLTWHRLSRAVAAALLVCVAMPVFAQEPAPETPAPAAEVQPVVEAAAPAEQPPATNPAPASPPKVGNAPDIARLEGKLTPVGPDTYILLDSEGNPQPVFNMSIQNFLEAWEKQQGLKQVADQSKQWTIDKASFTGSIQGNQAALHATFDITLHQTGEVEVPLGLSGAVLAKLPDAPARTDGRYLRLNPAEGGYLVTLDGEPGTKRTVELDLVIPLQRDGTRVQLRMLPARATKVKLVLESAGAIQSTAASEGVVLTTRTLDSGSVQIEADCQGGETAISWVERPVTTDSPEATLTSSAKLLITISGRDVETQARLSVQSYGQAFREFRVHLPPGATYQRSAFAPPIASIEEVNAVDNLGGTVLRVRLVAEQSDPVTVDLETKQTVEVNDDISKLTLRGFEVAGAVPQDGEVAVVVDDDWQLRFEPTDGVRLVRRGEVDLTWLAAPPDPKQVKAAFRFARQPWQLPVEVVPRQQQVLATPSYTLTINPGEALLRMEVTYQIEGGRSLPVFFDPSFELEDWTLVRTSTEGIEEAQEFDRPGDPMGIGDMSQHVYGYDSAFAMTRSPRITLELSRVWQPEENEAFQLRLPCPIFDSLELNPSKLVVKSDTSLQITPDLARMSGLSPLPIFDDQDAARGETIGQQFRYRGDYAPLEFAARRQPRPQRVLLNCETDVNIEGDFISVVQDLLLDIRHQPANSIMLATPQGLKNLGVELLPETATDEDPVGNKLEVPDDDETTAVASGTLRERQVQLAHPRLGKFRLRVTYQLPAPAAKSESFVLPLVSVPDVEFGSHRLHLASSLGQALVPATGSSWRMQGAPTAQDGVLTDTLTTTEATPFLPLATAGRTTNGGVVAIERIWVQTWLTDQVSQLRTVFLFKSSAKRLHVELPENAPDGDQIEVVLDGTPILDAVQGDAQIELNLPDDPDFGQHTLSLRYRLPRQLNWNTQVDTERPRLAGDDVRAEVFWQVVAPVEYQPVWHAPTLIEAFQTKWTGNDWRAQNDLDTADLEDWIGVTHGIEPTRGEHAMLYRALGESPLEVSLIRREILVFGVASIAVAASIALWYLPWLRRVPVLLVVLVAVAAVGVAYPQHVGMLSRFGLLGVLCGLLAWLIALMYPRPAVANSTATQTATARPDRSGSHRPSTMLPITGGQASTNAQTIAIEVNEPNG</sequence>
<organism evidence="4 5">
    <name type="scientific">Aeoliella mucimassa</name>
    <dbReference type="NCBI Taxonomy" id="2527972"/>
    <lineage>
        <taxon>Bacteria</taxon>
        <taxon>Pseudomonadati</taxon>
        <taxon>Planctomycetota</taxon>
        <taxon>Planctomycetia</taxon>
        <taxon>Pirellulales</taxon>
        <taxon>Lacipirellulaceae</taxon>
        <taxon>Aeoliella</taxon>
    </lineage>
</organism>
<evidence type="ECO:0000313" key="4">
    <source>
        <dbReference type="EMBL" id="QDU59161.1"/>
    </source>
</evidence>
<feature type="transmembrane region" description="Helical" evidence="2">
    <location>
        <begin position="1105"/>
        <end position="1127"/>
    </location>
</feature>
<evidence type="ECO:0000256" key="2">
    <source>
        <dbReference type="SAM" id="Phobius"/>
    </source>
</evidence>
<evidence type="ECO:0000313" key="5">
    <source>
        <dbReference type="Proteomes" id="UP000315750"/>
    </source>
</evidence>
<feature type="region of interest" description="Disordered" evidence="1">
    <location>
        <begin position="61"/>
        <end position="84"/>
    </location>
</feature>
<evidence type="ECO:0000256" key="1">
    <source>
        <dbReference type="SAM" id="MobiDB-lite"/>
    </source>
</evidence>